<dbReference type="AlphaFoldDB" id="A0A937RAZ1"/>
<evidence type="ECO:0000256" key="10">
    <source>
        <dbReference type="RuleBase" id="RU000594"/>
    </source>
</evidence>
<keyword evidence="6 9" id="KW-0378">Hydrolase</keyword>
<sequence length="242" mass="24349">MAAGKATGPHTGPDAATRTDGAAGGVTRPGKDGEDRGGGTAPRGPLSRRPVHLLLATSLGVLLLDIITKIIVVEKLSGHAPVTLIPGVLDLRLIRNSGAAFSIGGGATVVFTVIACIVVAVIVRTARKLASSGWAVVLGAIVGGATGNLVDRLLRSPGPLRGHVVDWVHLHHWPIFNVADSAIVVAAVLAVILSALGVGLDGQRLTSQDSPGRAGAGEKSGLTEKAEVTAPSETSAGPAARE</sequence>
<feature type="transmembrane region" description="Helical" evidence="9">
    <location>
        <begin position="53"/>
        <end position="72"/>
    </location>
</feature>
<dbReference type="EC" id="3.4.23.36" evidence="9"/>
<feature type="region of interest" description="Disordered" evidence="12">
    <location>
        <begin position="203"/>
        <end position="242"/>
    </location>
</feature>
<evidence type="ECO:0000256" key="4">
    <source>
        <dbReference type="ARBA" id="ARBA00022692"/>
    </source>
</evidence>
<protein>
    <recommendedName>
        <fullName evidence="9">Lipoprotein signal peptidase</fullName>
        <ecNumber evidence="9">3.4.23.36</ecNumber>
    </recommendedName>
    <alternativeName>
        <fullName evidence="9">Prolipoprotein signal peptidase</fullName>
    </alternativeName>
    <alternativeName>
        <fullName evidence="9">Signal peptidase II</fullName>
        <shortName evidence="9">SPase II</shortName>
    </alternativeName>
</protein>
<dbReference type="Proteomes" id="UP000604475">
    <property type="component" value="Unassembled WGS sequence"/>
</dbReference>
<feature type="transmembrane region" description="Helical" evidence="9">
    <location>
        <begin position="99"/>
        <end position="123"/>
    </location>
</feature>
<keyword evidence="7 9" id="KW-1133">Transmembrane helix</keyword>
<accession>A0A937RAZ1</accession>
<evidence type="ECO:0000256" key="12">
    <source>
        <dbReference type="SAM" id="MobiDB-lite"/>
    </source>
</evidence>
<dbReference type="Pfam" id="PF01252">
    <property type="entry name" value="Peptidase_A8"/>
    <property type="match status" value="1"/>
</dbReference>
<dbReference type="HAMAP" id="MF_00161">
    <property type="entry name" value="LspA"/>
    <property type="match status" value="1"/>
</dbReference>
<evidence type="ECO:0000256" key="9">
    <source>
        <dbReference type="HAMAP-Rule" id="MF_00161"/>
    </source>
</evidence>
<proteinExistence type="inferred from homology"/>
<comment type="similarity">
    <text evidence="1 9 11">Belongs to the peptidase A8 family.</text>
</comment>
<name>A0A937RAZ1_9ACTN</name>
<evidence type="ECO:0000256" key="2">
    <source>
        <dbReference type="ARBA" id="ARBA00022475"/>
    </source>
</evidence>
<evidence type="ECO:0000256" key="8">
    <source>
        <dbReference type="ARBA" id="ARBA00023136"/>
    </source>
</evidence>
<feature type="region of interest" description="Disordered" evidence="12">
    <location>
        <begin position="1"/>
        <end position="45"/>
    </location>
</feature>
<keyword evidence="2 9" id="KW-1003">Cell membrane</keyword>
<reference evidence="13" key="1">
    <citation type="submission" date="2020-12" db="EMBL/GenBank/DDBJ databases">
        <title>Genomic characterization of non-nitrogen-fixing Frankia strains.</title>
        <authorList>
            <person name="Carlos-Shanley C."/>
            <person name="Guerra T."/>
            <person name="Hahn D."/>
        </authorList>
    </citation>
    <scope>NUCLEOTIDE SEQUENCE</scope>
    <source>
        <strain evidence="13">CN6</strain>
    </source>
</reference>
<dbReference type="PRINTS" id="PR00781">
    <property type="entry name" value="LIPOSIGPTASE"/>
</dbReference>
<evidence type="ECO:0000256" key="6">
    <source>
        <dbReference type="ARBA" id="ARBA00022801"/>
    </source>
</evidence>
<feature type="active site" evidence="9">
    <location>
        <position position="166"/>
    </location>
</feature>
<comment type="caution">
    <text evidence="13">The sequence shown here is derived from an EMBL/GenBank/DDBJ whole genome shotgun (WGS) entry which is preliminary data.</text>
</comment>
<keyword evidence="4 9" id="KW-0812">Transmembrane</keyword>
<feature type="active site" evidence="9">
    <location>
        <position position="180"/>
    </location>
</feature>
<keyword evidence="3 9" id="KW-0645">Protease</keyword>
<dbReference type="PROSITE" id="PS00855">
    <property type="entry name" value="SPASE_II"/>
    <property type="match status" value="1"/>
</dbReference>
<comment type="catalytic activity">
    <reaction evidence="9 10">
        <text>Release of signal peptides from bacterial membrane prolipoproteins. Hydrolyzes -Xaa-Yaa-Zaa-|-(S,diacylglyceryl)Cys-, in which Xaa is hydrophobic (preferably Leu), and Yaa (Ala or Ser) and Zaa (Gly or Ala) have small, neutral side chains.</text>
        <dbReference type="EC" id="3.4.23.36"/>
    </reaction>
</comment>
<dbReference type="GO" id="GO:0004190">
    <property type="term" value="F:aspartic-type endopeptidase activity"/>
    <property type="evidence" value="ECO:0007669"/>
    <property type="project" value="UniProtKB-UniRule"/>
</dbReference>
<feature type="compositionally biased region" description="Low complexity" evidence="12">
    <location>
        <begin position="11"/>
        <end position="28"/>
    </location>
</feature>
<comment type="subcellular location">
    <subcellularLocation>
        <location evidence="9">Cell membrane</location>
        <topology evidence="9">Multi-pass membrane protein</topology>
    </subcellularLocation>
</comment>
<dbReference type="EMBL" id="JAEACQ010000196">
    <property type="protein sequence ID" value="MBL7628833.1"/>
    <property type="molecule type" value="Genomic_DNA"/>
</dbReference>
<evidence type="ECO:0000256" key="3">
    <source>
        <dbReference type="ARBA" id="ARBA00022670"/>
    </source>
</evidence>
<evidence type="ECO:0000313" key="14">
    <source>
        <dbReference type="Proteomes" id="UP000604475"/>
    </source>
</evidence>
<comment type="pathway">
    <text evidence="9">Protein modification; lipoprotein biosynthesis (signal peptide cleavage).</text>
</comment>
<dbReference type="GO" id="GO:0005886">
    <property type="term" value="C:plasma membrane"/>
    <property type="evidence" value="ECO:0007669"/>
    <property type="project" value="UniProtKB-SubCell"/>
</dbReference>
<gene>
    <name evidence="9" type="primary">lspA</name>
    <name evidence="13" type="ORF">I7412_17050</name>
</gene>
<evidence type="ECO:0000256" key="5">
    <source>
        <dbReference type="ARBA" id="ARBA00022750"/>
    </source>
</evidence>
<dbReference type="GO" id="GO:0006508">
    <property type="term" value="P:proteolysis"/>
    <property type="evidence" value="ECO:0007669"/>
    <property type="project" value="UniProtKB-KW"/>
</dbReference>
<keyword evidence="8 9" id="KW-0472">Membrane</keyword>
<evidence type="ECO:0000256" key="1">
    <source>
        <dbReference type="ARBA" id="ARBA00006139"/>
    </source>
</evidence>
<dbReference type="InterPro" id="IPR001872">
    <property type="entry name" value="Peptidase_A8"/>
</dbReference>
<dbReference type="PANTHER" id="PTHR33695:SF1">
    <property type="entry name" value="LIPOPROTEIN SIGNAL PEPTIDASE"/>
    <property type="match status" value="1"/>
</dbReference>
<evidence type="ECO:0000313" key="13">
    <source>
        <dbReference type="EMBL" id="MBL7628833.1"/>
    </source>
</evidence>
<feature type="transmembrane region" description="Helical" evidence="9">
    <location>
        <begin position="135"/>
        <end position="154"/>
    </location>
</feature>
<keyword evidence="5 9" id="KW-0064">Aspartyl protease</keyword>
<feature type="transmembrane region" description="Helical" evidence="9">
    <location>
        <begin position="174"/>
        <end position="200"/>
    </location>
</feature>
<evidence type="ECO:0000256" key="7">
    <source>
        <dbReference type="ARBA" id="ARBA00022989"/>
    </source>
</evidence>
<evidence type="ECO:0000256" key="11">
    <source>
        <dbReference type="RuleBase" id="RU004181"/>
    </source>
</evidence>
<dbReference type="NCBIfam" id="TIGR00077">
    <property type="entry name" value="lspA"/>
    <property type="match status" value="1"/>
</dbReference>
<dbReference type="PANTHER" id="PTHR33695">
    <property type="entry name" value="LIPOPROTEIN SIGNAL PEPTIDASE"/>
    <property type="match status" value="1"/>
</dbReference>
<keyword evidence="14" id="KW-1185">Reference proteome</keyword>
<comment type="function">
    <text evidence="9 10">This protein specifically catalyzes the removal of signal peptides from prolipoproteins.</text>
</comment>
<organism evidence="13 14">
    <name type="scientific">Frankia nepalensis</name>
    <dbReference type="NCBI Taxonomy" id="1836974"/>
    <lineage>
        <taxon>Bacteria</taxon>
        <taxon>Bacillati</taxon>
        <taxon>Actinomycetota</taxon>
        <taxon>Actinomycetes</taxon>
        <taxon>Frankiales</taxon>
        <taxon>Frankiaceae</taxon>
        <taxon>Frankia</taxon>
    </lineage>
</organism>